<dbReference type="GO" id="GO:0005694">
    <property type="term" value="C:chromosome"/>
    <property type="evidence" value="ECO:0007669"/>
    <property type="project" value="UniProtKB-SubCell"/>
</dbReference>
<dbReference type="PANTHER" id="PTHR11361:SF20">
    <property type="entry name" value="MUTS PROTEIN HOMOLOG 5"/>
    <property type="match status" value="1"/>
</dbReference>
<dbReference type="GO" id="GO:0140664">
    <property type="term" value="F:ATP-dependent DNA damage sensor activity"/>
    <property type="evidence" value="ECO:0007669"/>
    <property type="project" value="InterPro"/>
</dbReference>
<evidence type="ECO:0000256" key="3">
    <source>
        <dbReference type="ARBA" id="ARBA00006271"/>
    </source>
</evidence>
<comment type="similarity">
    <text evidence="3">Belongs to the DNA mismatch repair MutS family.</text>
</comment>
<keyword evidence="8" id="KW-0539">Nucleus</keyword>
<evidence type="ECO:0000256" key="5">
    <source>
        <dbReference type="ARBA" id="ARBA00022741"/>
    </source>
</evidence>
<dbReference type="Gene3D" id="3.40.50.300">
    <property type="entry name" value="P-loop containing nucleotide triphosphate hydrolases"/>
    <property type="match status" value="1"/>
</dbReference>
<evidence type="ECO:0000313" key="14">
    <source>
        <dbReference type="EMBL" id="KMZ66774.1"/>
    </source>
</evidence>
<dbReference type="InterPro" id="IPR011184">
    <property type="entry name" value="DNA_mismatch_repair_Msh2"/>
</dbReference>
<dbReference type="OrthoDB" id="29596at2759"/>
<comment type="caution">
    <text evidence="14">The sequence shown here is derived from an EMBL/GenBank/DDBJ whole genome shotgun (WGS) entry which is preliminary data.</text>
</comment>
<keyword evidence="12" id="KW-0472">Membrane</keyword>
<dbReference type="SMART" id="SM00533">
    <property type="entry name" value="MUTSd"/>
    <property type="match status" value="1"/>
</dbReference>
<evidence type="ECO:0000256" key="7">
    <source>
        <dbReference type="ARBA" id="ARBA00023125"/>
    </source>
</evidence>
<evidence type="ECO:0000256" key="8">
    <source>
        <dbReference type="ARBA" id="ARBA00023242"/>
    </source>
</evidence>
<dbReference type="PANTHER" id="PTHR11361">
    <property type="entry name" value="DNA MISMATCH REPAIR PROTEIN MUTS FAMILY MEMBER"/>
    <property type="match status" value="1"/>
</dbReference>
<accession>A0A0K9PCS2</accession>
<reference evidence="15" key="1">
    <citation type="journal article" date="2016" name="Nature">
        <title>The genome of the seagrass Zostera marina reveals angiosperm adaptation to the sea.</title>
        <authorList>
            <person name="Olsen J.L."/>
            <person name="Rouze P."/>
            <person name="Verhelst B."/>
            <person name="Lin Y.-C."/>
            <person name="Bayer T."/>
            <person name="Collen J."/>
            <person name="Dattolo E."/>
            <person name="De Paoli E."/>
            <person name="Dittami S."/>
            <person name="Maumus F."/>
            <person name="Michel G."/>
            <person name="Kersting A."/>
            <person name="Lauritano C."/>
            <person name="Lohaus R."/>
            <person name="Toepel M."/>
            <person name="Tonon T."/>
            <person name="Vanneste K."/>
            <person name="Amirebrahimi M."/>
            <person name="Brakel J."/>
            <person name="Bostroem C."/>
            <person name="Chovatia M."/>
            <person name="Grimwood J."/>
            <person name="Jenkins J.W."/>
            <person name="Jueterbock A."/>
            <person name="Mraz A."/>
            <person name="Stam W.T."/>
            <person name="Tice H."/>
            <person name="Bornberg-Bauer E."/>
            <person name="Green P.J."/>
            <person name="Pearson G.A."/>
            <person name="Procaccini G."/>
            <person name="Duarte C.M."/>
            <person name="Schmutz J."/>
            <person name="Reusch T.B.H."/>
            <person name="Van de Peer Y."/>
        </authorList>
    </citation>
    <scope>NUCLEOTIDE SEQUENCE [LARGE SCALE GENOMIC DNA]</scope>
    <source>
        <strain evidence="15">cv. Finnish</strain>
    </source>
</reference>
<evidence type="ECO:0000256" key="11">
    <source>
        <dbReference type="ARBA" id="ARBA00077470"/>
    </source>
</evidence>
<evidence type="ECO:0000256" key="10">
    <source>
        <dbReference type="ARBA" id="ARBA00073549"/>
    </source>
</evidence>
<dbReference type="EMBL" id="LFYR01000957">
    <property type="protein sequence ID" value="KMZ66774.1"/>
    <property type="molecule type" value="Genomic_DNA"/>
</dbReference>
<dbReference type="FunFam" id="3.40.50.300:FF:001067">
    <property type="entry name" value="DNA mismatch repair protein MSH5"/>
    <property type="match status" value="1"/>
</dbReference>
<dbReference type="Gene3D" id="1.10.1420.10">
    <property type="match status" value="1"/>
</dbReference>
<dbReference type="CDD" id="cd03281">
    <property type="entry name" value="ABC_MSH5_euk"/>
    <property type="match status" value="1"/>
</dbReference>
<keyword evidence="7" id="KW-0238">DNA-binding</keyword>
<organism evidence="14 15">
    <name type="scientific">Zostera marina</name>
    <name type="common">Eelgrass</name>
    <dbReference type="NCBI Taxonomy" id="29655"/>
    <lineage>
        <taxon>Eukaryota</taxon>
        <taxon>Viridiplantae</taxon>
        <taxon>Streptophyta</taxon>
        <taxon>Embryophyta</taxon>
        <taxon>Tracheophyta</taxon>
        <taxon>Spermatophyta</taxon>
        <taxon>Magnoliopsida</taxon>
        <taxon>Liliopsida</taxon>
        <taxon>Zosteraceae</taxon>
        <taxon>Zostera</taxon>
    </lineage>
</organism>
<keyword evidence="9" id="KW-0469">Meiosis</keyword>
<dbReference type="PROSITE" id="PS00486">
    <property type="entry name" value="DNA_MISMATCH_REPAIR_2"/>
    <property type="match status" value="1"/>
</dbReference>
<dbReference type="GO" id="GO:0005524">
    <property type="term" value="F:ATP binding"/>
    <property type="evidence" value="ECO:0007669"/>
    <property type="project" value="UniProtKB-KW"/>
</dbReference>
<proteinExistence type="inferred from homology"/>
<keyword evidence="4" id="KW-0158">Chromosome</keyword>
<evidence type="ECO:0000256" key="9">
    <source>
        <dbReference type="ARBA" id="ARBA00023254"/>
    </source>
</evidence>
<dbReference type="OMA" id="CSVYFMP"/>
<name>A0A0K9PCS2_ZOSMR</name>
<dbReference type="InterPro" id="IPR045076">
    <property type="entry name" value="MutS"/>
</dbReference>
<evidence type="ECO:0000256" key="12">
    <source>
        <dbReference type="SAM" id="Phobius"/>
    </source>
</evidence>
<protein>
    <recommendedName>
        <fullName evidence="10">DNA mismatch repair protein MSH5</fullName>
    </recommendedName>
    <alternativeName>
        <fullName evidence="11">MutS protein homolog 5</fullName>
    </alternativeName>
</protein>
<dbReference type="Proteomes" id="UP000036987">
    <property type="component" value="Unassembled WGS sequence"/>
</dbReference>
<feature type="domain" description="DNA mismatch repair proteins mutS family" evidence="13">
    <location>
        <begin position="731"/>
        <end position="747"/>
    </location>
</feature>
<evidence type="ECO:0000259" key="13">
    <source>
        <dbReference type="PROSITE" id="PS00486"/>
    </source>
</evidence>
<comment type="subcellular location">
    <subcellularLocation>
        <location evidence="2">Chromosome</location>
    </subcellularLocation>
    <subcellularLocation>
        <location evidence="1">Nucleus</location>
    </subcellularLocation>
</comment>
<evidence type="ECO:0000256" key="6">
    <source>
        <dbReference type="ARBA" id="ARBA00022840"/>
    </source>
</evidence>
<dbReference type="SMART" id="SM00534">
    <property type="entry name" value="MUTSac"/>
    <property type="match status" value="1"/>
</dbReference>
<evidence type="ECO:0000256" key="4">
    <source>
        <dbReference type="ARBA" id="ARBA00022454"/>
    </source>
</evidence>
<dbReference type="GO" id="GO:0006298">
    <property type="term" value="P:mismatch repair"/>
    <property type="evidence" value="ECO:0007669"/>
    <property type="project" value="InterPro"/>
</dbReference>
<dbReference type="SUPFAM" id="SSF48334">
    <property type="entry name" value="DNA repair protein MutS, domain III"/>
    <property type="match status" value="1"/>
</dbReference>
<dbReference type="STRING" id="29655.A0A0K9PCS2"/>
<dbReference type="GO" id="GO:0030983">
    <property type="term" value="F:mismatched DNA binding"/>
    <property type="evidence" value="ECO:0007669"/>
    <property type="project" value="InterPro"/>
</dbReference>
<evidence type="ECO:0000256" key="1">
    <source>
        <dbReference type="ARBA" id="ARBA00004123"/>
    </source>
</evidence>
<dbReference type="Pfam" id="PF00488">
    <property type="entry name" value="MutS_V"/>
    <property type="match status" value="1"/>
</dbReference>
<dbReference type="AlphaFoldDB" id="A0A0K9PCS2"/>
<keyword evidence="15" id="KW-1185">Reference proteome</keyword>
<dbReference type="PIRSF" id="PIRSF005813">
    <property type="entry name" value="MSH2"/>
    <property type="match status" value="1"/>
</dbReference>
<dbReference type="GO" id="GO:0005634">
    <property type="term" value="C:nucleus"/>
    <property type="evidence" value="ECO:0000318"/>
    <property type="project" value="GO_Central"/>
</dbReference>
<keyword evidence="12" id="KW-0812">Transmembrane</keyword>
<dbReference type="InterPro" id="IPR036187">
    <property type="entry name" value="DNA_mismatch_repair_MutS_sf"/>
</dbReference>
<dbReference type="InterPro" id="IPR007696">
    <property type="entry name" value="DNA_mismatch_repair_MutS_core"/>
</dbReference>
<feature type="transmembrane region" description="Helical" evidence="12">
    <location>
        <begin position="302"/>
        <end position="326"/>
    </location>
</feature>
<dbReference type="GO" id="GO:0003690">
    <property type="term" value="F:double-stranded DNA binding"/>
    <property type="evidence" value="ECO:0000318"/>
    <property type="project" value="GO_Central"/>
</dbReference>
<evidence type="ECO:0000256" key="2">
    <source>
        <dbReference type="ARBA" id="ARBA00004286"/>
    </source>
</evidence>
<dbReference type="Pfam" id="PF05192">
    <property type="entry name" value="MutS_III"/>
    <property type="match status" value="1"/>
</dbReference>
<keyword evidence="12" id="KW-1133">Transmembrane helix</keyword>
<sequence>MKIILKKGKHGSQCKIHQASHTGVDGVVRLNVQKSLSVCSGVEVWETEMDVMEWATLVVIDPKKMITTMTSLTTITFLRCTWHALCKVKGVNYKLNFLLFSSLVGIAYYDSIFCQLYVMEVWEDGRDGFPLIDIVKYQAKPSIIYTSTKSEESFLSALERSDGYTSVVVKMIRSAIFSYEQAWHRLMNVRVLGMDKGLTVKERIYFLNSMINVENEVLVRACGGLLAILDNERLVDTDGQNECGDNSITLNCITEVSLNNFLKLDASSHEALQIFQTDKHPSHMGIGKSKEGYNSNLFTNDFFNFLLSIFSIAGFLFLVCLIRSWFLRPIIDIAMLNTRLNTVSFFLCCDELVSALRETLKSVRDIPYMLKKLNSSSSLCTVSDWNVFLKSIGSLLHVNKILEMGISEYLQEKLVHLNVIIIEKAASCITLELVYVFDLVMGVIDVQRSKVKGFETLVKEGFCDELDELRGLYDELPDFLNKISSAEIAHIPCNQNYKKSPCIVYISHIGYLFCFFDNKLDEVVSEEIPEYEFVFSEGNRDDAKFFYRTQKTKELDLLLGDLYHKILDMERAIIRDLVSHILQFESYIIKAINFVAELDCILSLALVARLNNYTRPVLSEENLLTIQNGRHVLQEMTVDTFVPNDTNIHNGGINIITGPNYSGKSIYMKQVALVVFLAHIGSFVPADAATIGLTDRIFCAMGSKFMTSEQSTFMIDLHQVGMMLRLATSQSLCLLDEFGKGTLLEDGIGLLGGTINHFSRCEHPPKVLVCTHLTEIFNENYLSKSDNIDFYTMSVLKSAKECNEPEEIIFLYRLIPGNTLLSYGLHCALLAGIPDDMVERASCILEAVCSHTPIERLQNQCILDKDEQYKDTVDKLLAFDVAKDDLHNFFDDIFTSQKKGNTQITM</sequence>
<gene>
    <name evidence="14" type="ORF">ZOSMA_289G00150</name>
</gene>
<dbReference type="GO" id="GO:0051026">
    <property type="term" value="P:chiasma assembly"/>
    <property type="evidence" value="ECO:0000318"/>
    <property type="project" value="GO_Central"/>
</dbReference>
<evidence type="ECO:0000313" key="15">
    <source>
        <dbReference type="Proteomes" id="UP000036987"/>
    </source>
</evidence>
<keyword evidence="6" id="KW-0067">ATP-binding</keyword>
<dbReference type="InterPro" id="IPR027417">
    <property type="entry name" value="P-loop_NTPase"/>
</dbReference>
<dbReference type="InterPro" id="IPR000432">
    <property type="entry name" value="DNA_mismatch_repair_MutS_C"/>
</dbReference>
<dbReference type="SUPFAM" id="SSF52540">
    <property type="entry name" value="P-loop containing nucleoside triphosphate hydrolases"/>
    <property type="match status" value="1"/>
</dbReference>
<feature type="transmembrane region" description="Helical" evidence="12">
    <location>
        <begin position="97"/>
        <end position="118"/>
    </location>
</feature>
<keyword evidence="5" id="KW-0547">Nucleotide-binding</keyword>